<proteinExistence type="inferred from homology"/>
<dbReference type="PRINTS" id="PR00081">
    <property type="entry name" value="GDHRDH"/>
</dbReference>
<dbReference type="EMBL" id="JAVREO010000003">
    <property type="protein sequence ID" value="MDT0265812.1"/>
    <property type="molecule type" value="Genomic_DNA"/>
</dbReference>
<dbReference type="RefSeq" id="WP_311665538.1">
    <property type="nucleotide sequence ID" value="NZ_JAVREO010000003.1"/>
</dbReference>
<feature type="domain" description="Ketoreductase" evidence="3">
    <location>
        <begin position="7"/>
        <end position="199"/>
    </location>
</feature>
<evidence type="ECO:0000256" key="1">
    <source>
        <dbReference type="ARBA" id="ARBA00006484"/>
    </source>
</evidence>
<keyword evidence="5" id="KW-1185">Reference proteome</keyword>
<dbReference type="PANTHER" id="PTHR43008:SF4">
    <property type="entry name" value="CHAIN DEHYDROGENASE, PUTATIVE (AFU_ORTHOLOGUE AFUA_4G08710)-RELATED"/>
    <property type="match status" value="1"/>
</dbReference>
<dbReference type="Proteomes" id="UP001183410">
    <property type="component" value="Unassembled WGS sequence"/>
</dbReference>
<accession>A0ABU2JLE4</accession>
<evidence type="ECO:0000256" key="2">
    <source>
        <dbReference type="ARBA" id="ARBA00023002"/>
    </source>
</evidence>
<comment type="similarity">
    <text evidence="1">Belongs to the short-chain dehydrogenases/reductases (SDR) family.</text>
</comment>
<dbReference type="Pfam" id="PF13561">
    <property type="entry name" value="adh_short_C2"/>
    <property type="match status" value="1"/>
</dbReference>
<name>A0ABU2JLE4_9ACTN</name>
<sequence>MGQLDGKTAVVTGGSTGIGLAAAERLAAEGAHVFITGRREAELAKAVATVSAAVGNAATGAPSGGGVTAVRGDVSVAADVDRLYERVREGGRGLDVLFANAGVNPLATLDELTEELHDLIFDINVKGTFLTVQKALPLLNEGASVILTGSTAGEGGSAGMSAYGASKAAIRAYARAWTSELSGRGIRVNVVSPGPVDTPLMDTAFGARAAEMKAKLGAGLPAQRIGEPAEVAEAVAFLATRRSSFVYGANLYVDGGMNQV</sequence>
<keyword evidence="2" id="KW-0560">Oxidoreductase</keyword>
<evidence type="ECO:0000313" key="4">
    <source>
        <dbReference type="EMBL" id="MDT0265812.1"/>
    </source>
</evidence>
<evidence type="ECO:0000259" key="3">
    <source>
        <dbReference type="SMART" id="SM00822"/>
    </source>
</evidence>
<protein>
    <submittedName>
        <fullName evidence="4">SDR family oxidoreductase</fullName>
    </submittedName>
</protein>
<dbReference type="InterPro" id="IPR057326">
    <property type="entry name" value="KR_dom"/>
</dbReference>
<dbReference type="SMART" id="SM00822">
    <property type="entry name" value="PKS_KR"/>
    <property type="match status" value="1"/>
</dbReference>
<gene>
    <name evidence="4" type="ORF">RM844_05855</name>
</gene>
<evidence type="ECO:0000313" key="5">
    <source>
        <dbReference type="Proteomes" id="UP001183410"/>
    </source>
</evidence>
<dbReference type="InterPro" id="IPR036291">
    <property type="entry name" value="NAD(P)-bd_dom_sf"/>
</dbReference>
<dbReference type="SUPFAM" id="SSF51735">
    <property type="entry name" value="NAD(P)-binding Rossmann-fold domains"/>
    <property type="match status" value="1"/>
</dbReference>
<dbReference type="PANTHER" id="PTHR43008">
    <property type="entry name" value="BENZIL REDUCTASE"/>
    <property type="match status" value="1"/>
</dbReference>
<dbReference type="InterPro" id="IPR002347">
    <property type="entry name" value="SDR_fam"/>
</dbReference>
<comment type="caution">
    <text evidence="4">The sequence shown here is derived from an EMBL/GenBank/DDBJ whole genome shotgun (WGS) entry which is preliminary data.</text>
</comment>
<reference evidence="5" key="1">
    <citation type="submission" date="2023-07" db="EMBL/GenBank/DDBJ databases">
        <title>30 novel species of actinomycetes from the DSMZ collection.</title>
        <authorList>
            <person name="Nouioui I."/>
        </authorList>
    </citation>
    <scope>NUCLEOTIDE SEQUENCE [LARGE SCALE GENOMIC DNA]</scope>
    <source>
        <strain evidence="5">DSM 44915</strain>
    </source>
</reference>
<dbReference type="CDD" id="cd05233">
    <property type="entry name" value="SDR_c"/>
    <property type="match status" value="1"/>
</dbReference>
<organism evidence="4 5">
    <name type="scientific">Streptomyces chisholmiae</name>
    <dbReference type="NCBI Taxonomy" id="3075540"/>
    <lineage>
        <taxon>Bacteria</taxon>
        <taxon>Bacillati</taxon>
        <taxon>Actinomycetota</taxon>
        <taxon>Actinomycetes</taxon>
        <taxon>Kitasatosporales</taxon>
        <taxon>Streptomycetaceae</taxon>
        <taxon>Streptomyces</taxon>
    </lineage>
</organism>
<dbReference type="Gene3D" id="3.40.50.720">
    <property type="entry name" value="NAD(P)-binding Rossmann-like Domain"/>
    <property type="match status" value="1"/>
</dbReference>